<organism evidence="2 3">
    <name type="scientific">Paractinoplanes deccanensis</name>
    <dbReference type="NCBI Taxonomy" id="113561"/>
    <lineage>
        <taxon>Bacteria</taxon>
        <taxon>Bacillati</taxon>
        <taxon>Actinomycetota</taxon>
        <taxon>Actinomycetes</taxon>
        <taxon>Micromonosporales</taxon>
        <taxon>Micromonosporaceae</taxon>
        <taxon>Paractinoplanes</taxon>
    </lineage>
</organism>
<sequence>MPNLVHIEVRNLLNRFSHEFRFPANWEFVILHGPNGVGKTKLLELIKRTLSADAAALRKIPFANAVFSFDDGTVIEVDKGQWPSILRPEDGEDIFDTPDSEDSEERERLRITMRTPGKELVSWTPEPLSTTIPRGRLATILEERAPVARLEPDLWHDMRTGETLNLEEVLGRYGDSIPVRLTGNRRQNPVLREFLASQSVHLIETQRLLQSHSKDAQRHPRVARERTFSRVTEYSQDLSARLAEVLARNSRVSQDLDRTFPRRVLFSQFAPAEATEERIRERYANQIELRSALEEIAVQDDTTEEVRLPDRALEEWERGLLWTYLDDAERKLSTFQDLLERISLLKNVVDARFLFKELKIDRERGFYFATDQGEELAPSQLSSGEQHELVLVYDLLFNVKPGSLVLIDEPEISLHVTWQQKFLGDMARIAKVASLRFVIATHSPQIIHDWWSRAIALAPDVEAER</sequence>
<dbReference type="Gene3D" id="3.40.50.300">
    <property type="entry name" value="P-loop containing nucleotide triphosphate hydrolases"/>
    <property type="match status" value="1"/>
</dbReference>
<accession>A0ABQ3YG56</accession>
<dbReference type="PANTHER" id="PTHR43581:SF2">
    <property type="entry name" value="EXCINUCLEASE ATPASE SUBUNIT"/>
    <property type="match status" value="1"/>
</dbReference>
<dbReference type="EMBL" id="BOMI01000149">
    <property type="protein sequence ID" value="GID78765.1"/>
    <property type="molecule type" value="Genomic_DNA"/>
</dbReference>
<evidence type="ECO:0000259" key="1">
    <source>
        <dbReference type="Pfam" id="PF13304"/>
    </source>
</evidence>
<protein>
    <recommendedName>
        <fullName evidence="1">ATPase AAA-type core domain-containing protein</fullName>
    </recommendedName>
</protein>
<dbReference type="Proteomes" id="UP000609879">
    <property type="component" value="Unassembled WGS sequence"/>
</dbReference>
<dbReference type="SUPFAM" id="SSF52540">
    <property type="entry name" value="P-loop containing nucleoside triphosphate hydrolases"/>
    <property type="match status" value="1"/>
</dbReference>
<dbReference type="PANTHER" id="PTHR43581">
    <property type="entry name" value="ATP/GTP PHOSPHATASE"/>
    <property type="match status" value="1"/>
</dbReference>
<evidence type="ECO:0000313" key="3">
    <source>
        <dbReference type="Proteomes" id="UP000609879"/>
    </source>
</evidence>
<name>A0ABQ3YG56_9ACTN</name>
<comment type="caution">
    <text evidence="2">The sequence shown here is derived from an EMBL/GenBank/DDBJ whole genome shotgun (WGS) entry which is preliminary data.</text>
</comment>
<dbReference type="Pfam" id="PF13304">
    <property type="entry name" value="AAA_21"/>
    <property type="match status" value="1"/>
</dbReference>
<dbReference type="InterPro" id="IPR003959">
    <property type="entry name" value="ATPase_AAA_core"/>
</dbReference>
<evidence type="ECO:0000313" key="2">
    <source>
        <dbReference type="EMBL" id="GID78765.1"/>
    </source>
</evidence>
<keyword evidence="3" id="KW-1185">Reference proteome</keyword>
<dbReference type="RefSeq" id="WP_203774016.1">
    <property type="nucleotide sequence ID" value="NZ_BAAABO010000015.1"/>
</dbReference>
<dbReference type="InterPro" id="IPR051396">
    <property type="entry name" value="Bact_Antivir_Def_Nuclease"/>
</dbReference>
<reference evidence="2 3" key="1">
    <citation type="submission" date="2021-01" db="EMBL/GenBank/DDBJ databases">
        <title>Whole genome shotgun sequence of Actinoplanes deccanensis NBRC 13994.</title>
        <authorList>
            <person name="Komaki H."/>
            <person name="Tamura T."/>
        </authorList>
    </citation>
    <scope>NUCLEOTIDE SEQUENCE [LARGE SCALE GENOMIC DNA]</scope>
    <source>
        <strain evidence="2 3">NBRC 13994</strain>
    </source>
</reference>
<proteinExistence type="predicted"/>
<gene>
    <name evidence="2" type="ORF">Ade02nite_74060</name>
</gene>
<feature type="domain" description="ATPase AAA-type core" evidence="1">
    <location>
        <begin position="242"/>
        <end position="447"/>
    </location>
</feature>
<dbReference type="InterPro" id="IPR027417">
    <property type="entry name" value="P-loop_NTPase"/>
</dbReference>